<accession>A2G6M4</accession>
<keyword evidence="1" id="KW-0812">Transmembrane</keyword>
<keyword evidence="3" id="KW-1185">Reference proteome</keyword>
<feature type="transmembrane region" description="Helical" evidence="1">
    <location>
        <begin position="156"/>
        <end position="182"/>
    </location>
</feature>
<organism evidence="2 3">
    <name type="scientific">Trichomonas vaginalis (strain ATCC PRA-98 / G3)</name>
    <dbReference type="NCBI Taxonomy" id="412133"/>
    <lineage>
        <taxon>Eukaryota</taxon>
        <taxon>Metamonada</taxon>
        <taxon>Parabasalia</taxon>
        <taxon>Trichomonadida</taxon>
        <taxon>Trichomonadidae</taxon>
        <taxon>Trichomonas</taxon>
    </lineage>
</organism>
<dbReference type="KEGG" id="tva:4744840"/>
<evidence type="ECO:0000313" key="3">
    <source>
        <dbReference type="Proteomes" id="UP000001542"/>
    </source>
</evidence>
<keyword evidence="1" id="KW-0472">Membrane</keyword>
<proteinExistence type="predicted"/>
<evidence type="ECO:0000313" key="2">
    <source>
        <dbReference type="EMBL" id="EAX87190.1"/>
    </source>
</evidence>
<gene>
    <name evidence="2" type="ORF">TVAG_313630</name>
</gene>
<protein>
    <submittedName>
        <fullName evidence="2">Uncharacterized protein</fullName>
    </submittedName>
</protein>
<dbReference type="Proteomes" id="UP000001542">
    <property type="component" value="Unassembled WGS sequence"/>
</dbReference>
<dbReference type="AlphaFoldDB" id="A2G6M4"/>
<evidence type="ECO:0000256" key="1">
    <source>
        <dbReference type="SAM" id="Phobius"/>
    </source>
</evidence>
<sequence>MAAVTTVTVQALRGVPYYDQMFGTLYAVCKRLSFGLQDDLKEGDNSVCDVLDRLNFSTDADTRKRVFDFTAKADADNYDWETMVLCLSGRNESSRMVENYSWAGSNMTYMELARRTRLTYYSLVMDTIYYNRCNCSAFSGTGEKTVVPVSGKERTLMILIVCALFALVIVATFCVVAVWCAATKGVDVLHLSL</sequence>
<dbReference type="EMBL" id="DS114492">
    <property type="protein sequence ID" value="EAX87190.1"/>
    <property type="molecule type" value="Genomic_DNA"/>
</dbReference>
<dbReference type="VEuPathDB" id="TrichDB:TVAGG3_0396530"/>
<keyword evidence="1" id="KW-1133">Transmembrane helix</keyword>
<dbReference type="InParanoid" id="A2G6M4"/>
<dbReference type="VEuPathDB" id="TrichDB:TVAG_313630"/>
<reference evidence="2" key="2">
    <citation type="journal article" date="2007" name="Science">
        <title>Draft genome sequence of the sexually transmitted pathogen Trichomonas vaginalis.</title>
        <authorList>
            <person name="Carlton J.M."/>
            <person name="Hirt R.P."/>
            <person name="Silva J.C."/>
            <person name="Delcher A.L."/>
            <person name="Schatz M."/>
            <person name="Zhao Q."/>
            <person name="Wortman J.R."/>
            <person name="Bidwell S.L."/>
            <person name="Alsmark U.C.M."/>
            <person name="Besteiro S."/>
            <person name="Sicheritz-Ponten T."/>
            <person name="Noel C.J."/>
            <person name="Dacks J.B."/>
            <person name="Foster P.G."/>
            <person name="Simillion C."/>
            <person name="Van de Peer Y."/>
            <person name="Miranda-Saavedra D."/>
            <person name="Barton G.J."/>
            <person name="Westrop G.D."/>
            <person name="Mueller S."/>
            <person name="Dessi D."/>
            <person name="Fiori P.L."/>
            <person name="Ren Q."/>
            <person name="Paulsen I."/>
            <person name="Zhang H."/>
            <person name="Bastida-Corcuera F.D."/>
            <person name="Simoes-Barbosa A."/>
            <person name="Brown M.T."/>
            <person name="Hayes R.D."/>
            <person name="Mukherjee M."/>
            <person name="Okumura C.Y."/>
            <person name="Schneider R."/>
            <person name="Smith A.J."/>
            <person name="Vanacova S."/>
            <person name="Villalvazo M."/>
            <person name="Haas B.J."/>
            <person name="Pertea M."/>
            <person name="Feldblyum T.V."/>
            <person name="Utterback T.R."/>
            <person name="Shu C.L."/>
            <person name="Osoegawa K."/>
            <person name="de Jong P.J."/>
            <person name="Hrdy I."/>
            <person name="Horvathova L."/>
            <person name="Zubacova Z."/>
            <person name="Dolezal P."/>
            <person name="Malik S.B."/>
            <person name="Logsdon J.M. Jr."/>
            <person name="Henze K."/>
            <person name="Gupta A."/>
            <person name="Wang C.C."/>
            <person name="Dunne R.L."/>
            <person name="Upcroft J.A."/>
            <person name="Upcroft P."/>
            <person name="White O."/>
            <person name="Salzberg S.L."/>
            <person name="Tang P."/>
            <person name="Chiu C.-H."/>
            <person name="Lee Y.-S."/>
            <person name="Embley T.M."/>
            <person name="Coombs G.H."/>
            <person name="Mottram J.C."/>
            <person name="Tachezy J."/>
            <person name="Fraser-Liggett C.M."/>
            <person name="Johnson P.J."/>
        </authorList>
    </citation>
    <scope>NUCLEOTIDE SEQUENCE [LARGE SCALE GENOMIC DNA]</scope>
    <source>
        <strain evidence="2">G3</strain>
    </source>
</reference>
<name>A2G6M4_TRIV3</name>
<reference evidence="2" key="1">
    <citation type="submission" date="2006-10" db="EMBL/GenBank/DDBJ databases">
        <authorList>
            <person name="Amadeo P."/>
            <person name="Zhao Q."/>
            <person name="Wortman J."/>
            <person name="Fraser-Liggett C."/>
            <person name="Carlton J."/>
        </authorList>
    </citation>
    <scope>NUCLEOTIDE SEQUENCE</scope>
    <source>
        <strain evidence="2">G3</strain>
    </source>
</reference>
<dbReference type="RefSeq" id="XP_001300120.1">
    <property type="nucleotide sequence ID" value="XM_001300119.1"/>
</dbReference>